<keyword evidence="3 9" id="KW-0347">Helicase</keyword>
<dbReference type="PANTHER" id="PTHR47959">
    <property type="entry name" value="ATP-DEPENDENT RNA HELICASE RHLE-RELATED"/>
    <property type="match status" value="1"/>
</dbReference>
<sequence>METAFPIQSATIADALAGRDVLGRARTGSGKTLGFGLPAIALLAQTGRPTPHRPRAVVLVPTRELAMQVNDALEPFAHSMHVSLRLIAGGLSMSKQIRSLERGVHLVIATPGRLADLVRRGEADLSETRIVVLDEADHMAQMGFMDEIEEILERVPGGAQRLLFSATLDGDVDKLVATSMTDPARHDVTGGDDGPSTMNHVVLHVPPHAKYQFATRIAARKGRTIVFVRSKLGCDRIAAQMREAGVLAVALHGDKSQNERNAAITGFRAGTIPVLVATDVAARGIHVDHVDLVMQMDPPADHKDYTHRAGRTARAGEDGLVVTLALPHQRRTVEGLMDRAGIDATVTVLRQPDEAAFTTLSGLTGAKEPSGEPVAEPYMGGAGRRTRDSGRPDRGNRSARPSRGDRGRRPVHGRAAEVAPTPQHEHAKARNELERRERELQAREREIALREQRLGDQGAPAAEPRTTNARDDRTPRSREGWATKSPSGRDAWKRKPGGKRDRRDDERPGRARDERNATGRRDERPSTGWIDERPGRGRGERPGRGRDERPTSGPRDARSTRGRGERPTTGWRDERPSSDRRTDRTDRTDRPGGDSRGTPSRGRERDARQDRGERSEWSGARRSGPRDRGDDRGERTPDTRGRGPQRRSPGPADARAVRRGAEDGKQPHRSDRDDRTDGSWDSGSTRPERSDRPKRPSTGAKKAGKGDKKKGKGAPAAGRRGKPRPKKKN</sequence>
<keyword evidence="4" id="KW-0067">ATP-binding</keyword>
<keyword evidence="2" id="KW-0378">Hydrolase</keyword>
<evidence type="ECO:0000256" key="3">
    <source>
        <dbReference type="ARBA" id="ARBA00022806"/>
    </source>
</evidence>
<keyword evidence="1" id="KW-0547">Nucleotide-binding</keyword>
<dbReference type="Pfam" id="PF00270">
    <property type="entry name" value="DEAD"/>
    <property type="match status" value="1"/>
</dbReference>
<feature type="domain" description="Helicase ATP-binding" evidence="7">
    <location>
        <begin position="12"/>
        <end position="186"/>
    </location>
</feature>
<dbReference type="SMART" id="SM00487">
    <property type="entry name" value="DEXDc"/>
    <property type="match status" value="1"/>
</dbReference>
<feature type="compositionally biased region" description="Basic residues" evidence="6">
    <location>
        <begin position="719"/>
        <end position="729"/>
    </location>
</feature>
<dbReference type="InterPro" id="IPR001650">
    <property type="entry name" value="Helicase_C-like"/>
</dbReference>
<evidence type="ECO:0000256" key="1">
    <source>
        <dbReference type="ARBA" id="ARBA00022741"/>
    </source>
</evidence>
<dbReference type="GO" id="GO:0004386">
    <property type="term" value="F:helicase activity"/>
    <property type="evidence" value="ECO:0007669"/>
    <property type="project" value="UniProtKB-KW"/>
</dbReference>
<name>A0ABT8GDM9_9MICO</name>
<evidence type="ECO:0000313" key="9">
    <source>
        <dbReference type="EMBL" id="MDN4479538.1"/>
    </source>
</evidence>
<dbReference type="RefSeq" id="WP_301140699.1">
    <property type="nucleotide sequence ID" value="NZ_JAUHQA010000001.1"/>
</dbReference>
<dbReference type="InterPro" id="IPR014001">
    <property type="entry name" value="Helicase_ATP-bd"/>
</dbReference>
<proteinExistence type="inferred from homology"/>
<keyword evidence="10" id="KW-1185">Reference proteome</keyword>
<feature type="compositionally biased region" description="Basic and acidic residues" evidence="6">
    <location>
        <begin position="624"/>
        <end position="641"/>
    </location>
</feature>
<feature type="compositionally biased region" description="Basic and acidic residues" evidence="6">
    <location>
        <begin position="468"/>
        <end position="481"/>
    </location>
</feature>
<dbReference type="Pfam" id="PF00271">
    <property type="entry name" value="Helicase_C"/>
    <property type="match status" value="1"/>
</dbReference>
<dbReference type="EMBL" id="JAUHQA010000001">
    <property type="protein sequence ID" value="MDN4479538.1"/>
    <property type="molecule type" value="Genomic_DNA"/>
</dbReference>
<feature type="compositionally biased region" description="Basic and acidic residues" evidence="6">
    <location>
        <begin position="423"/>
        <end position="454"/>
    </location>
</feature>
<dbReference type="PANTHER" id="PTHR47959:SF13">
    <property type="entry name" value="ATP-DEPENDENT RNA HELICASE RHLE"/>
    <property type="match status" value="1"/>
</dbReference>
<dbReference type="PROSITE" id="PS51194">
    <property type="entry name" value="HELICASE_CTER"/>
    <property type="match status" value="1"/>
</dbReference>
<evidence type="ECO:0000256" key="5">
    <source>
        <dbReference type="ARBA" id="ARBA00038437"/>
    </source>
</evidence>
<dbReference type="CDD" id="cd18787">
    <property type="entry name" value="SF2_C_DEAD"/>
    <property type="match status" value="1"/>
</dbReference>
<organism evidence="9 10">
    <name type="scientific">Demequina muriae</name>
    <dbReference type="NCBI Taxonomy" id="3051664"/>
    <lineage>
        <taxon>Bacteria</taxon>
        <taxon>Bacillati</taxon>
        <taxon>Actinomycetota</taxon>
        <taxon>Actinomycetes</taxon>
        <taxon>Micrococcales</taxon>
        <taxon>Demequinaceae</taxon>
        <taxon>Demequina</taxon>
    </lineage>
</organism>
<feature type="compositionally biased region" description="Basic and acidic residues" evidence="6">
    <location>
        <begin position="490"/>
        <end position="593"/>
    </location>
</feature>
<evidence type="ECO:0000259" key="8">
    <source>
        <dbReference type="PROSITE" id="PS51194"/>
    </source>
</evidence>
<dbReference type="SMART" id="SM00490">
    <property type="entry name" value="HELICc"/>
    <property type="match status" value="1"/>
</dbReference>
<dbReference type="CDD" id="cd00268">
    <property type="entry name" value="DEADc"/>
    <property type="match status" value="1"/>
</dbReference>
<comment type="caution">
    <text evidence="9">The sequence shown here is derived from an EMBL/GenBank/DDBJ whole genome shotgun (WGS) entry which is preliminary data.</text>
</comment>
<feature type="domain" description="Helicase C-terminal" evidence="8">
    <location>
        <begin position="209"/>
        <end position="353"/>
    </location>
</feature>
<feature type="region of interest" description="Disordered" evidence="6">
    <location>
        <begin position="361"/>
        <end position="729"/>
    </location>
</feature>
<gene>
    <name evidence="9" type="ORF">QQX02_01190</name>
</gene>
<dbReference type="InterPro" id="IPR027417">
    <property type="entry name" value="P-loop_NTPase"/>
</dbReference>
<dbReference type="InterPro" id="IPR044742">
    <property type="entry name" value="DEAD/DEAH_RhlB"/>
</dbReference>
<evidence type="ECO:0000313" key="10">
    <source>
        <dbReference type="Proteomes" id="UP001172708"/>
    </source>
</evidence>
<evidence type="ECO:0000259" key="7">
    <source>
        <dbReference type="PROSITE" id="PS51192"/>
    </source>
</evidence>
<dbReference type="Gene3D" id="3.40.50.300">
    <property type="entry name" value="P-loop containing nucleotide triphosphate hydrolases"/>
    <property type="match status" value="2"/>
</dbReference>
<dbReference type="InterPro" id="IPR050079">
    <property type="entry name" value="DEAD_box_RNA_helicase"/>
</dbReference>
<dbReference type="PROSITE" id="PS51192">
    <property type="entry name" value="HELICASE_ATP_BIND_1"/>
    <property type="match status" value="1"/>
</dbReference>
<comment type="similarity">
    <text evidence="5">Belongs to the DEAD box helicase family.</text>
</comment>
<feature type="compositionally biased region" description="Basic and acidic residues" evidence="6">
    <location>
        <begin position="601"/>
        <end position="616"/>
    </location>
</feature>
<dbReference type="SUPFAM" id="SSF52540">
    <property type="entry name" value="P-loop containing nucleoside triphosphate hydrolases"/>
    <property type="match status" value="1"/>
</dbReference>
<feature type="compositionally biased region" description="Basic and acidic residues" evidence="6">
    <location>
        <begin position="385"/>
        <end position="408"/>
    </location>
</feature>
<reference evidence="9" key="1">
    <citation type="submission" date="2023-06" db="EMBL/GenBank/DDBJ databases">
        <title>Egi l300058.</title>
        <authorList>
            <person name="Gao L."/>
            <person name="Fang B.-Z."/>
            <person name="Li W.-J."/>
        </authorList>
    </citation>
    <scope>NUCLEOTIDE SEQUENCE</scope>
    <source>
        <strain evidence="9">EGI L300058</strain>
    </source>
</reference>
<evidence type="ECO:0000256" key="4">
    <source>
        <dbReference type="ARBA" id="ARBA00022840"/>
    </source>
</evidence>
<feature type="compositionally biased region" description="Basic and acidic residues" evidence="6">
    <location>
        <begin position="655"/>
        <end position="678"/>
    </location>
</feature>
<evidence type="ECO:0000256" key="6">
    <source>
        <dbReference type="SAM" id="MobiDB-lite"/>
    </source>
</evidence>
<dbReference type="InterPro" id="IPR011545">
    <property type="entry name" value="DEAD/DEAH_box_helicase_dom"/>
</dbReference>
<protein>
    <submittedName>
        <fullName evidence="9">DEAD/DEAH box helicase</fullName>
    </submittedName>
</protein>
<dbReference type="Proteomes" id="UP001172708">
    <property type="component" value="Unassembled WGS sequence"/>
</dbReference>
<evidence type="ECO:0000256" key="2">
    <source>
        <dbReference type="ARBA" id="ARBA00022801"/>
    </source>
</evidence>
<accession>A0ABT8GDM9</accession>